<name>A0A0C9XKT6_9AGAR</name>
<sequence length="79" mass="8627">MLFSPVFANNPPPSPPASPALANAHQGKARALLPPPAVSTRPRTPRFKHDENWPTPCHSKCDHCPHVNPPSQTQPSDYD</sequence>
<dbReference type="HOGENOM" id="CLU_2606417_0_0_1"/>
<evidence type="ECO:0000313" key="3">
    <source>
        <dbReference type="Proteomes" id="UP000054477"/>
    </source>
</evidence>
<reference evidence="2 3" key="1">
    <citation type="submission" date="2014-04" db="EMBL/GenBank/DDBJ databases">
        <authorList>
            <consortium name="DOE Joint Genome Institute"/>
            <person name="Kuo A."/>
            <person name="Kohler A."/>
            <person name="Nagy L.G."/>
            <person name="Floudas D."/>
            <person name="Copeland A."/>
            <person name="Barry K.W."/>
            <person name="Cichocki N."/>
            <person name="Veneault-Fourrey C."/>
            <person name="LaButti K."/>
            <person name="Lindquist E.A."/>
            <person name="Lipzen A."/>
            <person name="Lundell T."/>
            <person name="Morin E."/>
            <person name="Murat C."/>
            <person name="Sun H."/>
            <person name="Tunlid A."/>
            <person name="Henrissat B."/>
            <person name="Grigoriev I.V."/>
            <person name="Hibbett D.S."/>
            <person name="Martin F."/>
            <person name="Nordberg H.P."/>
            <person name="Cantor M.N."/>
            <person name="Hua S.X."/>
        </authorList>
    </citation>
    <scope>NUCLEOTIDE SEQUENCE [LARGE SCALE GENOMIC DNA]</scope>
    <source>
        <strain evidence="2 3">LaAM-08-1</strain>
    </source>
</reference>
<protein>
    <submittedName>
        <fullName evidence="2">Uncharacterized protein</fullName>
    </submittedName>
</protein>
<evidence type="ECO:0000313" key="2">
    <source>
        <dbReference type="EMBL" id="KIK02129.1"/>
    </source>
</evidence>
<reference evidence="3" key="2">
    <citation type="submission" date="2015-01" db="EMBL/GenBank/DDBJ databases">
        <title>Evolutionary Origins and Diversification of the Mycorrhizal Mutualists.</title>
        <authorList>
            <consortium name="DOE Joint Genome Institute"/>
            <consortium name="Mycorrhizal Genomics Consortium"/>
            <person name="Kohler A."/>
            <person name="Kuo A."/>
            <person name="Nagy L.G."/>
            <person name="Floudas D."/>
            <person name="Copeland A."/>
            <person name="Barry K.W."/>
            <person name="Cichocki N."/>
            <person name="Veneault-Fourrey C."/>
            <person name="LaButti K."/>
            <person name="Lindquist E.A."/>
            <person name="Lipzen A."/>
            <person name="Lundell T."/>
            <person name="Morin E."/>
            <person name="Murat C."/>
            <person name="Riley R."/>
            <person name="Ohm R."/>
            <person name="Sun H."/>
            <person name="Tunlid A."/>
            <person name="Henrissat B."/>
            <person name="Grigoriev I.V."/>
            <person name="Hibbett D.S."/>
            <person name="Martin F."/>
        </authorList>
    </citation>
    <scope>NUCLEOTIDE SEQUENCE [LARGE SCALE GENOMIC DNA]</scope>
    <source>
        <strain evidence="3">LaAM-08-1</strain>
    </source>
</reference>
<dbReference type="EMBL" id="KN838597">
    <property type="protein sequence ID" value="KIK02129.1"/>
    <property type="molecule type" value="Genomic_DNA"/>
</dbReference>
<dbReference type="AlphaFoldDB" id="A0A0C9XKT6"/>
<keyword evidence="3" id="KW-1185">Reference proteome</keyword>
<dbReference type="Proteomes" id="UP000054477">
    <property type="component" value="Unassembled WGS sequence"/>
</dbReference>
<proteinExistence type="predicted"/>
<feature type="region of interest" description="Disordered" evidence="1">
    <location>
        <begin position="1"/>
        <end position="79"/>
    </location>
</feature>
<feature type="compositionally biased region" description="Polar residues" evidence="1">
    <location>
        <begin position="69"/>
        <end position="79"/>
    </location>
</feature>
<gene>
    <name evidence="2" type="ORF">K443DRAFT_659522</name>
</gene>
<accession>A0A0C9XKT6</accession>
<organism evidence="2 3">
    <name type="scientific">Laccaria amethystina LaAM-08-1</name>
    <dbReference type="NCBI Taxonomy" id="1095629"/>
    <lineage>
        <taxon>Eukaryota</taxon>
        <taxon>Fungi</taxon>
        <taxon>Dikarya</taxon>
        <taxon>Basidiomycota</taxon>
        <taxon>Agaricomycotina</taxon>
        <taxon>Agaricomycetes</taxon>
        <taxon>Agaricomycetidae</taxon>
        <taxon>Agaricales</taxon>
        <taxon>Agaricineae</taxon>
        <taxon>Hydnangiaceae</taxon>
        <taxon>Laccaria</taxon>
    </lineage>
</organism>
<evidence type="ECO:0000256" key="1">
    <source>
        <dbReference type="SAM" id="MobiDB-lite"/>
    </source>
</evidence>